<dbReference type="InterPro" id="IPR000436">
    <property type="entry name" value="Sushi_SCR_CCP_dom"/>
</dbReference>
<gene>
    <name evidence="3" type="ORF">HOLleu_15615</name>
</gene>
<dbReference type="Gene3D" id="2.10.70.10">
    <property type="entry name" value="Complement Module, domain 1"/>
    <property type="match status" value="1"/>
</dbReference>
<dbReference type="OrthoDB" id="6127264at2759"/>
<organism evidence="3 4">
    <name type="scientific">Holothuria leucospilota</name>
    <name type="common">Black long sea cucumber</name>
    <name type="synonym">Mertensiothuria leucospilota</name>
    <dbReference type="NCBI Taxonomy" id="206669"/>
    <lineage>
        <taxon>Eukaryota</taxon>
        <taxon>Metazoa</taxon>
        <taxon>Echinodermata</taxon>
        <taxon>Eleutherozoa</taxon>
        <taxon>Echinozoa</taxon>
        <taxon>Holothuroidea</taxon>
        <taxon>Aspidochirotacea</taxon>
        <taxon>Aspidochirotida</taxon>
        <taxon>Holothuriidae</taxon>
        <taxon>Holothuria</taxon>
    </lineage>
</organism>
<keyword evidence="1" id="KW-1015">Disulfide bond</keyword>
<dbReference type="SUPFAM" id="SSF57535">
    <property type="entry name" value="Complement control module/SCR domain"/>
    <property type="match status" value="2"/>
</dbReference>
<dbReference type="AlphaFoldDB" id="A0A9Q1H791"/>
<reference evidence="3" key="1">
    <citation type="submission" date="2021-10" db="EMBL/GenBank/DDBJ databases">
        <title>Tropical sea cucumber genome reveals ecological adaptation and Cuvierian tubules defense mechanism.</title>
        <authorList>
            <person name="Chen T."/>
        </authorList>
    </citation>
    <scope>NUCLEOTIDE SEQUENCE</scope>
    <source>
        <strain evidence="3">Nanhai2018</strain>
        <tissue evidence="3">Muscle</tissue>
    </source>
</reference>
<dbReference type="Proteomes" id="UP001152320">
    <property type="component" value="Chromosome 7"/>
</dbReference>
<evidence type="ECO:0000313" key="4">
    <source>
        <dbReference type="Proteomes" id="UP001152320"/>
    </source>
</evidence>
<evidence type="ECO:0000256" key="1">
    <source>
        <dbReference type="ARBA" id="ARBA00023157"/>
    </source>
</evidence>
<name>A0A9Q1H791_HOLLE</name>
<protein>
    <submittedName>
        <fullName evidence="3">Sushi, von Willebrand factor type A, EGF and pentraxin domain-containing protein 1</fullName>
    </submittedName>
</protein>
<dbReference type="SMART" id="SM00032">
    <property type="entry name" value="CCP"/>
    <property type="match status" value="2"/>
</dbReference>
<dbReference type="EMBL" id="JAIZAY010000007">
    <property type="protein sequence ID" value="KAJ8038247.1"/>
    <property type="molecule type" value="Genomic_DNA"/>
</dbReference>
<feature type="domain" description="Sushi" evidence="2">
    <location>
        <begin position="98"/>
        <end position="159"/>
    </location>
</feature>
<proteinExistence type="predicted"/>
<evidence type="ECO:0000259" key="2">
    <source>
        <dbReference type="SMART" id="SM00032"/>
    </source>
</evidence>
<feature type="domain" description="Sushi" evidence="2">
    <location>
        <begin position="34"/>
        <end position="92"/>
    </location>
</feature>
<evidence type="ECO:0000313" key="3">
    <source>
        <dbReference type="EMBL" id="KAJ8038247.1"/>
    </source>
</evidence>
<comment type="caution">
    <text evidence="3">The sequence shown here is derived from an EMBL/GenBank/DDBJ whole genome shotgun (WGS) entry which is preliminary data.</text>
</comment>
<sequence length="178" mass="20525">MKNKNNNSNFYSFLQQTIGRLKFYFIFTVISVPCDHETLTNGNVTYTLDGITHRRPVHGVIRIFNCDTGFTIDEDEPSLCDAGNWTRGLPNCRDSRCCIPPHPSYGRFKLPNNYYYTSNTFVTSGTTLAYRCSSGYFKCLQIKPVCKDGEWEPNIRNLCVPSKYSLLLPYRRCNLSRE</sequence>
<keyword evidence="4" id="KW-1185">Reference proteome</keyword>
<dbReference type="InterPro" id="IPR035976">
    <property type="entry name" value="Sushi/SCR/CCP_sf"/>
</dbReference>
<accession>A0A9Q1H791</accession>